<gene>
    <name evidence="1" type="ORF">SE17_01670</name>
</gene>
<dbReference type="AlphaFoldDB" id="A0A0P9FDH2"/>
<organism evidence="1 2">
    <name type="scientific">Kouleothrix aurantiaca</name>
    <dbReference type="NCBI Taxonomy" id="186479"/>
    <lineage>
        <taxon>Bacteria</taxon>
        <taxon>Bacillati</taxon>
        <taxon>Chloroflexota</taxon>
        <taxon>Chloroflexia</taxon>
        <taxon>Chloroflexales</taxon>
        <taxon>Roseiflexineae</taxon>
        <taxon>Roseiflexaceae</taxon>
        <taxon>Kouleothrix</taxon>
    </lineage>
</organism>
<evidence type="ECO:0000313" key="2">
    <source>
        <dbReference type="Proteomes" id="UP000050509"/>
    </source>
</evidence>
<comment type="caution">
    <text evidence="1">The sequence shown here is derived from an EMBL/GenBank/DDBJ whole genome shotgun (WGS) entry which is preliminary data.</text>
</comment>
<dbReference type="EMBL" id="LJCR01000017">
    <property type="protein sequence ID" value="KPV54752.1"/>
    <property type="molecule type" value="Genomic_DNA"/>
</dbReference>
<keyword evidence="2" id="KW-1185">Reference proteome</keyword>
<sequence length="87" mass="9303">MAAPNARKPLIWATPNSAAGVVDDKPWRVELVAAATGGWNARVTLPSGEVEATHHETHEEAAKAAEWTLARAGVVEKPLDLLLKQLT</sequence>
<protein>
    <submittedName>
        <fullName evidence="1">Uncharacterized protein</fullName>
    </submittedName>
</protein>
<name>A0A0P9FDH2_9CHLR</name>
<accession>A0A0P9FDH2</accession>
<proteinExistence type="predicted"/>
<evidence type="ECO:0000313" key="1">
    <source>
        <dbReference type="EMBL" id="KPV54752.1"/>
    </source>
</evidence>
<reference evidence="1 2" key="1">
    <citation type="submission" date="2015-09" db="EMBL/GenBank/DDBJ databases">
        <title>Draft genome sequence of Kouleothrix aurantiaca JCM 19913.</title>
        <authorList>
            <person name="Hemp J."/>
        </authorList>
    </citation>
    <scope>NUCLEOTIDE SEQUENCE [LARGE SCALE GENOMIC DNA]</scope>
    <source>
        <strain evidence="1 2">COM-B</strain>
    </source>
</reference>
<dbReference type="Proteomes" id="UP000050509">
    <property type="component" value="Unassembled WGS sequence"/>
</dbReference>